<evidence type="ECO:0000313" key="2">
    <source>
        <dbReference type="Proteomes" id="UP000050525"/>
    </source>
</evidence>
<evidence type="ECO:0000313" key="1">
    <source>
        <dbReference type="EMBL" id="KYO32976.1"/>
    </source>
</evidence>
<accession>A0A151N870</accession>
<gene>
    <name evidence="1" type="ORF">Y1Q_0011298</name>
</gene>
<sequence>MDRFLYPLHPVLILPVVPQISVRLWVLLSSLSLDCSQGEVPLWCSTNPDRHSPPPPRHCFSSLIIAV</sequence>
<comment type="caution">
    <text evidence="1">The sequence shown here is derived from an EMBL/GenBank/DDBJ whole genome shotgun (WGS) entry which is preliminary data.</text>
</comment>
<protein>
    <submittedName>
        <fullName evidence="1">Uncharacterized protein</fullName>
    </submittedName>
</protein>
<keyword evidence="2" id="KW-1185">Reference proteome</keyword>
<name>A0A151N870_ALLMI</name>
<organism evidence="1 2">
    <name type="scientific">Alligator mississippiensis</name>
    <name type="common">American alligator</name>
    <dbReference type="NCBI Taxonomy" id="8496"/>
    <lineage>
        <taxon>Eukaryota</taxon>
        <taxon>Metazoa</taxon>
        <taxon>Chordata</taxon>
        <taxon>Craniata</taxon>
        <taxon>Vertebrata</taxon>
        <taxon>Euteleostomi</taxon>
        <taxon>Archelosauria</taxon>
        <taxon>Archosauria</taxon>
        <taxon>Crocodylia</taxon>
        <taxon>Alligatoridae</taxon>
        <taxon>Alligatorinae</taxon>
        <taxon>Alligator</taxon>
    </lineage>
</organism>
<dbReference type="Proteomes" id="UP000050525">
    <property type="component" value="Unassembled WGS sequence"/>
</dbReference>
<dbReference type="EMBL" id="AKHW03003826">
    <property type="protein sequence ID" value="KYO32976.1"/>
    <property type="molecule type" value="Genomic_DNA"/>
</dbReference>
<reference evidence="1 2" key="1">
    <citation type="journal article" date="2012" name="Genome Biol.">
        <title>Sequencing three crocodilian genomes to illuminate the evolution of archosaurs and amniotes.</title>
        <authorList>
            <person name="St John J.A."/>
            <person name="Braun E.L."/>
            <person name="Isberg S.R."/>
            <person name="Miles L.G."/>
            <person name="Chong A.Y."/>
            <person name="Gongora J."/>
            <person name="Dalzell P."/>
            <person name="Moran C."/>
            <person name="Bed'hom B."/>
            <person name="Abzhanov A."/>
            <person name="Burgess S.C."/>
            <person name="Cooksey A.M."/>
            <person name="Castoe T.A."/>
            <person name="Crawford N.G."/>
            <person name="Densmore L.D."/>
            <person name="Drew J.C."/>
            <person name="Edwards S.V."/>
            <person name="Faircloth B.C."/>
            <person name="Fujita M.K."/>
            <person name="Greenwold M.J."/>
            <person name="Hoffmann F.G."/>
            <person name="Howard J.M."/>
            <person name="Iguchi T."/>
            <person name="Janes D.E."/>
            <person name="Khan S.Y."/>
            <person name="Kohno S."/>
            <person name="de Koning A.J."/>
            <person name="Lance S.L."/>
            <person name="McCarthy F.M."/>
            <person name="McCormack J.E."/>
            <person name="Merchant M.E."/>
            <person name="Peterson D.G."/>
            <person name="Pollock D.D."/>
            <person name="Pourmand N."/>
            <person name="Raney B.J."/>
            <person name="Roessler K.A."/>
            <person name="Sanford J.R."/>
            <person name="Sawyer R.H."/>
            <person name="Schmidt C.J."/>
            <person name="Triplett E.W."/>
            <person name="Tuberville T.D."/>
            <person name="Venegas-Anaya M."/>
            <person name="Howard J.T."/>
            <person name="Jarvis E.D."/>
            <person name="Guillette L.J.Jr."/>
            <person name="Glenn T.C."/>
            <person name="Green R.E."/>
            <person name="Ray D.A."/>
        </authorList>
    </citation>
    <scope>NUCLEOTIDE SEQUENCE [LARGE SCALE GENOMIC DNA]</scope>
    <source>
        <strain evidence="1">KSC_2009_1</strain>
    </source>
</reference>
<dbReference type="AlphaFoldDB" id="A0A151N870"/>
<proteinExistence type="predicted"/>